<keyword evidence="2" id="KW-1185">Reference proteome</keyword>
<gene>
    <name evidence="1" type="ORF">RPERSI_LOCUS36222</name>
</gene>
<name>A0ACA9T089_9GLOM</name>
<evidence type="ECO:0000313" key="1">
    <source>
        <dbReference type="EMBL" id="CAG8850708.1"/>
    </source>
</evidence>
<sequence length="77" mass="8651">VSALGSQHLTVVLEALSHNLATTISHLSPYHFCTLCALFSYLSHIDSKSDMNKDVIVKKQKLKIKNENKKVREKQAT</sequence>
<protein>
    <submittedName>
        <fullName evidence="1">2911_t:CDS:1</fullName>
    </submittedName>
</protein>
<reference evidence="1" key="1">
    <citation type="submission" date="2021-06" db="EMBL/GenBank/DDBJ databases">
        <authorList>
            <person name="Kallberg Y."/>
            <person name="Tangrot J."/>
            <person name="Rosling A."/>
        </authorList>
    </citation>
    <scope>NUCLEOTIDE SEQUENCE</scope>
    <source>
        <strain evidence="1">MA461A</strain>
    </source>
</reference>
<comment type="caution">
    <text evidence="1">The sequence shown here is derived from an EMBL/GenBank/DDBJ whole genome shotgun (WGS) entry which is preliminary data.</text>
</comment>
<feature type="non-terminal residue" evidence="1">
    <location>
        <position position="1"/>
    </location>
</feature>
<proteinExistence type="predicted"/>
<evidence type="ECO:0000313" key="2">
    <source>
        <dbReference type="Proteomes" id="UP000789920"/>
    </source>
</evidence>
<dbReference type="Proteomes" id="UP000789920">
    <property type="component" value="Unassembled WGS sequence"/>
</dbReference>
<organism evidence="1 2">
    <name type="scientific">Racocetra persica</name>
    <dbReference type="NCBI Taxonomy" id="160502"/>
    <lineage>
        <taxon>Eukaryota</taxon>
        <taxon>Fungi</taxon>
        <taxon>Fungi incertae sedis</taxon>
        <taxon>Mucoromycota</taxon>
        <taxon>Glomeromycotina</taxon>
        <taxon>Glomeromycetes</taxon>
        <taxon>Diversisporales</taxon>
        <taxon>Gigasporaceae</taxon>
        <taxon>Racocetra</taxon>
    </lineage>
</organism>
<feature type="non-terminal residue" evidence="1">
    <location>
        <position position="77"/>
    </location>
</feature>
<dbReference type="EMBL" id="CAJVQC010172198">
    <property type="protein sequence ID" value="CAG8850708.1"/>
    <property type="molecule type" value="Genomic_DNA"/>
</dbReference>
<accession>A0ACA9T089</accession>